<feature type="transmembrane region" description="Helical" evidence="1">
    <location>
        <begin position="65"/>
        <end position="85"/>
    </location>
</feature>
<sequence>MINAYFLQKLLWGVNVVSLIIMLCFLLPGYTDQYWLIFICLQLVVNILDRGLLRQHLPEKYSDSNIGGSIRYLILAVGLPLFYPVVSHNRYLWLMVVIGSINVIFTLASDASKRTKYKKS</sequence>
<feature type="transmembrane region" description="Helical" evidence="1">
    <location>
        <begin position="91"/>
        <end position="109"/>
    </location>
</feature>
<reference evidence="2 3" key="1">
    <citation type="submission" date="2017-01" db="EMBL/GenBank/DDBJ databases">
        <title>In silico prediction, in vitro antibacterial spectrum and physicochemical properties of a putative bacteriocin produced by Lactobacillus rhamnosus strain L156.4.</title>
        <authorList>
            <person name="Silveira A.M."/>
            <person name="Monteiro A.S."/>
            <person name="Santos V.L."/>
            <person name="Nicoli J.R."/>
            <person name="Azevedo V."/>
            <person name="Soares S.C."/>
            <person name="Castro-Oliveira L."/>
            <person name="Dias-Souza M.V."/>
            <person name="Nardi R.M."/>
        </authorList>
    </citation>
    <scope>NUCLEOTIDE SEQUENCE [LARGE SCALE GENOMIC DNA]</scope>
    <source>
        <strain evidence="2 3">L156.4</strain>
    </source>
</reference>
<gene>
    <name evidence="2" type="ORF">BWR10_11150</name>
</gene>
<dbReference type="EMBL" id="MTJY01000045">
    <property type="protein sequence ID" value="ONN74222.1"/>
    <property type="molecule type" value="Genomic_DNA"/>
</dbReference>
<feature type="transmembrane region" description="Helical" evidence="1">
    <location>
        <begin position="12"/>
        <end position="28"/>
    </location>
</feature>
<dbReference type="AlphaFoldDB" id="A0AAX0K1Y4"/>
<comment type="caution">
    <text evidence="2">The sequence shown here is derived from an EMBL/GenBank/DDBJ whole genome shotgun (WGS) entry which is preliminary data.</text>
</comment>
<evidence type="ECO:0000313" key="2">
    <source>
        <dbReference type="EMBL" id="ONN74222.1"/>
    </source>
</evidence>
<organism evidence="2 3">
    <name type="scientific">Lacticaseibacillus rhamnosus</name>
    <name type="common">Lactobacillus rhamnosus</name>
    <dbReference type="NCBI Taxonomy" id="47715"/>
    <lineage>
        <taxon>Bacteria</taxon>
        <taxon>Bacillati</taxon>
        <taxon>Bacillota</taxon>
        <taxon>Bacilli</taxon>
        <taxon>Lactobacillales</taxon>
        <taxon>Lactobacillaceae</taxon>
        <taxon>Lacticaseibacillus</taxon>
    </lineage>
</organism>
<feature type="transmembrane region" description="Helical" evidence="1">
    <location>
        <begin position="34"/>
        <end position="53"/>
    </location>
</feature>
<name>A0AAX0K1Y4_LACRH</name>
<keyword evidence="1" id="KW-0472">Membrane</keyword>
<keyword evidence="1" id="KW-1133">Transmembrane helix</keyword>
<accession>A0AAX0K1Y4</accession>
<keyword evidence="1" id="KW-0812">Transmembrane</keyword>
<evidence type="ECO:0000313" key="3">
    <source>
        <dbReference type="Proteomes" id="UP000189067"/>
    </source>
</evidence>
<protein>
    <submittedName>
        <fullName evidence="2">Uncharacterized protein</fullName>
    </submittedName>
</protein>
<evidence type="ECO:0000256" key="1">
    <source>
        <dbReference type="SAM" id="Phobius"/>
    </source>
</evidence>
<proteinExistence type="predicted"/>
<dbReference type="Proteomes" id="UP000189067">
    <property type="component" value="Unassembled WGS sequence"/>
</dbReference>